<dbReference type="EMBL" id="QJKJ01012015">
    <property type="protein sequence ID" value="RDX69655.1"/>
    <property type="molecule type" value="Genomic_DNA"/>
</dbReference>
<dbReference type="AlphaFoldDB" id="A0A371EUC0"/>
<evidence type="ECO:0000313" key="2">
    <source>
        <dbReference type="EMBL" id="RDX69655.1"/>
    </source>
</evidence>
<sequence length="222" mass="24892">MCGICTSVEHLPDMCPTLQESETESTKYVGALGGEHQYGRQLYPNCPFDNQQFWRQTPTESESGATYNIKGPRYQAPPFRPQQHQQMSLWENNPAMEYLILQFQLSITATVQDLKIHMGQLNDTVSQIQSASFRTIPSQTIPNLMGGGVGMTRLRSGRELPQSIAPLPTPRPITTKAEPGAKDVPLPFPNRAVVAKRFEINEDLLNLFRKVEINIPLLDAIN</sequence>
<gene>
    <name evidence="2" type="ORF">CR513_51196</name>
</gene>
<reference evidence="2" key="1">
    <citation type="submission" date="2018-05" db="EMBL/GenBank/DDBJ databases">
        <title>Draft genome of Mucuna pruriens seed.</title>
        <authorList>
            <person name="Nnadi N.E."/>
            <person name="Vos R."/>
            <person name="Hasami M.H."/>
            <person name="Devisetty U.K."/>
            <person name="Aguiy J.C."/>
        </authorList>
    </citation>
    <scope>NUCLEOTIDE SEQUENCE [LARGE SCALE GENOMIC DNA]</scope>
    <source>
        <strain evidence="2">JCA_2017</strain>
    </source>
</reference>
<organism evidence="2 3">
    <name type="scientific">Mucuna pruriens</name>
    <name type="common">Velvet bean</name>
    <name type="synonym">Dolichos pruriens</name>
    <dbReference type="NCBI Taxonomy" id="157652"/>
    <lineage>
        <taxon>Eukaryota</taxon>
        <taxon>Viridiplantae</taxon>
        <taxon>Streptophyta</taxon>
        <taxon>Embryophyta</taxon>
        <taxon>Tracheophyta</taxon>
        <taxon>Spermatophyta</taxon>
        <taxon>Magnoliopsida</taxon>
        <taxon>eudicotyledons</taxon>
        <taxon>Gunneridae</taxon>
        <taxon>Pentapetalae</taxon>
        <taxon>rosids</taxon>
        <taxon>fabids</taxon>
        <taxon>Fabales</taxon>
        <taxon>Fabaceae</taxon>
        <taxon>Papilionoideae</taxon>
        <taxon>50 kb inversion clade</taxon>
        <taxon>NPAAA clade</taxon>
        <taxon>indigoferoid/millettioid clade</taxon>
        <taxon>Phaseoleae</taxon>
        <taxon>Mucuna</taxon>
    </lineage>
</organism>
<protein>
    <submittedName>
        <fullName evidence="2">Uncharacterized protein</fullName>
    </submittedName>
</protein>
<dbReference type="Proteomes" id="UP000257109">
    <property type="component" value="Unassembled WGS sequence"/>
</dbReference>
<proteinExistence type="predicted"/>
<evidence type="ECO:0000256" key="1">
    <source>
        <dbReference type="SAM" id="MobiDB-lite"/>
    </source>
</evidence>
<accession>A0A371EUC0</accession>
<keyword evidence="3" id="KW-1185">Reference proteome</keyword>
<dbReference type="OrthoDB" id="778454at2759"/>
<feature type="region of interest" description="Disordered" evidence="1">
    <location>
        <begin position="161"/>
        <end position="182"/>
    </location>
</feature>
<evidence type="ECO:0000313" key="3">
    <source>
        <dbReference type="Proteomes" id="UP000257109"/>
    </source>
</evidence>
<name>A0A371EUC0_MUCPR</name>
<comment type="caution">
    <text evidence="2">The sequence shown here is derived from an EMBL/GenBank/DDBJ whole genome shotgun (WGS) entry which is preliminary data.</text>
</comment>
<feature type="non-terminal residue" evidence="2">
    <location>
        <position position="1"/>
    </location>
</feature>